<name>G2G406_9ACTN</name>
<gene>
    <name evidence="1" type="ORF">SZN_01035</name>
</gene>
<dbReference type="EMBL" id="AGBF01000001">
    <property type="protein sequence ID" value="EGX61902.1"/>
    <property type="molecule type" value="Genomic_DNA"/>
</dbReference>
<dbReference type="RefSeq" id="WP_007490692.1">
    <property type="nucleotide sequence ID" value="NZ_AGBF01000001.1"/>
</dbReference>
<dbReference type="SUPFAM" id="SSF56784">
    <property type="entry name" value="HAD-like"/>
    <property type="match status" value="1"/>
</dbReference>
<dbReference type="PRINTS" id="PR00413">
    <property type="entry name" value="HADHALOGNASE"/>
</dbReference>
<evidence type="ECO:0000313" key="2">
    <source>
        <dbReference type="Proteomes" id="UP000004217"/>
    </source>
</evidence>
<dbReference type="Proteomes" id="UP000004217">
    <property type="component" value="Unassembled WGS sequence"/>
</dbReference>
<dbReference type="PANTHER" id="PTHR43481">
    <property type="entry name" value="FRUCTOSE-1-PHOSPHATE PHOSPHATASE"/>
    <property type="match status" value="1"/>
</dbReference>
<dbReference type="SFLD" id="SFLDS00003">
    <property type="entry name" value="Haloacid_Dehalogenase"/>
    <property type="match status" value="1"/>
</dbReference>
<dbReference type="InterPro" id="IPR023214">
    <property type="entry name" value="HAD_sf"/>
</dbReference>
<reference evidence="1 2" key="1">
    <citation type="submission" date="2011-08" db="EMBL/GenBank/DDBJ databases">
        <authorList>
            <person name="Lin Y."/>
            <person name="Hao X."/>
            <person name="Johnstone L."/>
            <person name="Miller S.J."/>
            <person name="Wei G."/>
            <person name="Rensing C."/>
        </authorList>
    </citation>
    <scope>NUCLEOTIDE SEQUENCE [LARGE SCALE GENOMIC DNA]</scope>
    <source>
        <strain evidence="1 2">K42</strain>
    </source>
</reference>
<dbReference type="Gene3D" id="1.10.150.240">
    <property type="entry name" value="Putative phosphatase, domain 2"/>
    <property type="match status" value="1"/>
</dbReference>
<dbReference type="PATRIC" id="fig|700597.3.peg.196"/>
<dbReference type="AlphaFoldDB" id="G2G406"/>
<dbReference type="InterPro" id="IPR023198">
    <property type="entry name" value="PGP-like_dom2"/>
</dbReference>
<keyword evidence="1" id="KW-0378">Hydrolase</keyword>
<dbReference type="InterPro" id="IPR036412">
    <property type="entry name" value="HAD-like_sf"/>
</dbReference>
<dbReference type="NCBIfam" id="TIGR01509">
    <property type="entry name" value="HAD-SF-IA-v3"/>
    <property type="match status" value="1"/>
</dbReference>
<comment type="caution">
    <text evidence="1">The sequence shown here is derived from an EMBL/GenBank/DDBJ whole genome shotgun (WGS) entry which is preliminary data.</text>
</comment>
<dbReference type="Pfam" id="PF13419">
    <property type="entry name" value="HAD_2"/>
    <property type="match status" value="1"/>
</dbReference>
<organism evidence="1 2">
    <name type="scientific">Streptomyces zinciresistens K42</name>
    <dbReference type="NCBI Taxonomy" id="700597"/>
    <lineage>
        <taxon>Bacteria</taxon>
        <taxon>Bacillati</taxon>
        <taxon>Actinomycetota</taxon>
        <taxon>Actinomycetes</taxon>
        <taxon>Kitasatosporales</taxon>
        <taxon>Streptomycetaceae</taxon>
        <taxon>Streptomyces</taxon>
    </lineage>
</organism>
<dbReference type="InterPro" id="IPR051806">
    <property type="entry name" value="HAD-like_SPP"/>
</dbReference>
<keyword evidence="2" id="KW-1185">Reference proteome</keyword>
<sequence length="195" mass="20625">MTDLLGDTAGLIVDWDGTVVDNGRRRLDALRQALVPYGLTVEEDWYTVHAGLPVRDLLRVLAGERELPVEEVVHASRQRLLNGPPPAVITATLELLEQARARRIPRAVASSAAAVLVHTGIERLGLNGLLPIVVTAESVARGKPAPDVYLEAARQLGVAPSHCLAVDDASDGIAAARSAGMRLLTVSGTTLVPVT</sequence>
<dbReference type="InterPro" id="IPR006439">
    <property type="entry name" value="HAD-SF_hydro_IA"/>
</dbReference>
<protein>
    <submittedName>
        <fullName evidence="1">Had-superfamily hydrolase, subfamily ia, variant 3</fullName>
    </submittedName>
</protein>
<dbReference type="GO" id="GO:0050308">
    <property type="term" value="F:sugar-phosphatase activity"/>
    <property type="evidence" value="ECO:0007669"/>
    <property type="project" value="TreeGrafter"/>
</dbReference>
<dbReference type="OrthoDB" id="9812856at2"/>
<evidence type="ECO:0000313" key="1">
    <source>
        <dbReference type="EMBL" id="EGX61902.1"/>
    </source>
</evidence>
<dbReference type="SFLD" id="SFLDG01129">
    <property type="entry name" value="C1.5:_HAD__Beta-PGM__Phosphata"/>
    <property type="match status" value="1"/>
</dbReference>
<dbReference type="InterPro" id="IPR041492">
    <property type="entry name" value="HAD_2"/>
</dbReference>
<dbReference type="Gene3D" id="3.40.50.1000">
    <property type="entry name" value="HAD superfamily/HAD-like"/>
    <property type="match status" value="1"/>
</dbReference>
<accession>G2G406</accession>
<dbReference type="PANTHER" id="PTHR43481:SF4">
    <property type="entry name" value="GLYCEROL-1-PHOSPHATE PHOSPHOHYDROLASE 1-RELATED"/>
    <property type="match status" value="1"/>
</dbReference>
<proteinExistence type="predicted"/>